<protein>
    <recommendedName>
        <fullName evidence="5">Lipoprotein</fullName>
    </recommendedName>
</protein>
<accession>A0A7Y0G8R4</accession>
<sequence length="183" mass="19009">MKINRTGLPLLLSVALAGCVAAPVPPPPAAPAPKPTQAPPPSKIAERAAPKDWRDAAQTPGDWVYAPLGNGSEARFVSNGGATLALLRCDRPNATVTFYRNGSASAPVPASIATSSETRNTSAVPVSGGAVPMLAIAIARNDRLLDAFAFSRGRFAIDINGLPTLYLPAWAEIGRVVEDCRKA</sequence>
<proteinExistence type="predicted"/>
<evidence type="ECO:0000256" key="1">
    <source>
        <dbReference type="SAM" id="MobiDB-lite"/>
    </source>
</evidence>
<dbReference type="PROSITE" id="PS51257">
    <property type="entry name" value="PROKAR_LIPOPROTEIN"/>
    <property type="match status" value="1"/>
</dbReference>
<feature type="region of interest" description="Disordered" evidence="1">
    <location>
        <begin position="28"/>
        <end position="53"/>
    </location>
</feature>
<dbReference type="EMBL" id="JABBGM010000001">
    <property type="protein sequence ID" value="NML92109.1"/>
    <property type="molecule type" value="Genomic_DNA"/>
</dbReference>
<dbReference type="AlphaFoldDB" id="A0A7Y0G8R4"/>
<dbReference type="Proteomes" id="UP000583556">
    <property type="component" value="Unassembled WGS sequence"/>
</dbReference>
<feature type="chain" id="PRO_5031351392" description="Lipoprotein" evidence="2">
    <location>
        <begin position="22"/>
        <end position="183"/>
    </location>
</feature>
<gene>
    <name evidence="3" type="ORF">HHL27_00245</name>
</gene>
<feature type="signal peptide" evidence="2">
    <location>
        <begin position="1"/>
        <end position="21"/>
    </location>
</feature>
<evidence type="ECO:0000313" key="4">
    <source>
        <dbReference type="Proteomes" id="UP000583556"/>
    </source>
</evidence>
<feature type="compositionally biased region" description="Basic and acidic residues" evidence="1">
    <location>
        <begin position="44"/>
        <end position="53"/>
    </location>
</feature>
<evidence type="ECO:0008006" key="5">
    <source>
        <dbReference type="Google" id="ProtNLM"/>
    </source>
</evidence>
<comment type="caution">
    <text evidence="3">The sequence shown here is derived from an EMBL/GenBank/DDBJ whole genome shotgun (WGS) entry which is preliminary data.</text>
</comment>
<feature type="compositionally biased region" description="Pro residues" evidence="1">
    <location>
        <begin position="28"/>
        <end position="42"/>
    </location>
</feature>
<dbReference type="RefSeq" id="WP_169491391.1">
    <property type="nucleotide sequence ID" value="NZ_JABBGM010000001.1"/>
</dbReference>
<keyword evidence="4" id="KW-1185">Reference proteome</keyword>
<keyword evidence="2" id="KW-0732">Signal</keyword>
<evidence type="ECO:0000313" key="3">
    <source>
        <dbReference type="EMBL" id="NML92109.1"/>
    </source>
</evidence>
<organism evidence="3 4">
    <name type="scientific">Novosphingobium olei</name>
    <dbReference type="NCBI Taxonomy" id="2728851"/>
    <lineage>
        <taxon>Bacteria</taxon>
        <taxon>Pseudomonadati</taxon>
        <taxon>Pseudomonadota</taxon>
        <taxon>Alphaproteobacteria</taxon>
        <taxon>Sphingomonadales</taxon>
        <taxon>Sphingomonadaceae</taxon>
        <taxon>Novosphingobium</taxon>
    </lineage>
</organism>
<name>A0A7Y0G8R4_9SPHN</name>
<evidence type="ECO:0000256" key="2">
    <source>
        <dbReference type="SAM" id="SignalP"/>
    </source>
</evidence>
<reference evidence="3 4" key="1">
    <citation type="submission" date="2020-04" db="EMBL/GenBank/DDBJ databases">
        <title>Novosphingobium sp. TW-4 isolated from soil.</title>
        <authorList>
            <person name="Dahal R.H."/>
            <person name="Chaudhary D.K."/>
        </authorList>
    </citation>
    <scope>NUCLEOTIDE SEQUENCE [LARGE SCALE GENOMIC DNA]</scope>
    <source>
        <strain evidence="3 4">TW-4</strain>
    </source>
</reference>